<evidence type="ECO:0000313" key="1">
    <source>
        <dbReference type="EMBL" id="KXH32991.1"/>
    </source>
</evidence>
<dbReference type="EMBL" id="JFFI01002459">
    <property type="protein sequence ID" value="KXH32991.1"/>
    <property type="molecule type" value="Genomic_DNA"/>
</dbReference>
<organism evidence="1 2">
    <name type="scientific">Colletotrichum salicis</name>
    <dbReference type="NCBI Taxonomy" id="1209931"/>
    <lineage>
        <taxon>Eukaryota</taxon>
        <taxon>Fungi</taxon>
        <taxon>Dikarya</taxon>
        <taxon>Ascomycota</taxon>
        <taxon>Pezizomycotina</taxon>
        <taxon>Sordariomycetes</taxon>
        <taxon>Hypocreomycetidae</taxon>
        <taxon>Glomerellales</taxon>
        <taxon>Glomerellaceae</taxon>
        <taxon>Colletotrichum</taxon>
        <taxon>Colletotrichum acutatum species complex</taxon>
    </lineage>
</organism>
<accession>A0A135SAX9</accession>
<comment type="caution">
    <text evidence="1">The sequence shown here is derived from an EMBL/GenBank/DDBJ whole genome shotgun (WGS) entry which is preliminary data.</text>
</comment>
<protein>
    <submittedName>
        <fullName evidence="1">Uncharacterized protein</fullName>
    </submittedName>
</protein>
<dbReference type="Proteomes" id="UP000070121">
    <property type="component" value="Unassembled WGS sequence"/>
</dbReference>
<evidence type="ECO:0000313" key="2">
    <source>
        <dbReference type="Proteomes" id="UP000070121"/>
    </source>
</evidence>
<proteinExistence type="predicted"/>
<dbReference type="AlphaFoldDB" id="A0A135SAX9"/>
<name>A0A135SAX9_9PEZI</name>
<gene>
    <name evidence="1" type="ORF">CSAL01_05927</name>
</gene>
<sequence length="132" mass="14792">MNNRYNQGTYLVDKEPDDIAKFANRFLANCLSAHCGKYEGDRPAKKNRAIGNGQDDRGFIWQIPARGPFHQLASIRVMSYPGVRHLQANTFRILGTPRNQPPIPRPPSAIHHGNPCLTPVLSFNPHARLLPS</sequence>
<keyword evidence="2" id="KW-1185">Reference proteome</keyword>
<reference evidence="1 2" key="1">
    <citation type="submission" date="2014-02" db="EMBL/GenBank/DDBJ databases">
        <title>The genome sequence of Colletotrichum salicis CBS 607.94.</title>
        <authorList>
            <person name="Baroncelli R."/>
            <person name="Thon M.R."/>
        </authorList>
    </citation>
    <scope>NUCLEOTIDE SEQUENCE [LARGE SCALE GENOMIC DNA]</scope>
    <source>
        <strain evidence="1 2">CBS 607.94</strain>
    </source>
</reference>